<organism evidence="1 2">
    <name type="scientific">Dunaliella salina</name>
    <name type="common">Green alga</name>
    <name type="synonym">Protococcus salinus</name>
    <dbReference type="NCBI Taxonomy" id="3046"/>
    <lineage>
        <taxon>Eukaryota</taxon>
        <taxon>Viridiplantae</taxon>
        <taxon>Chlorophyta</taxon>
        <taxon>core chlorophytes</taxon>
        <taxon>Chlorophyceae</taxon>
        <taxon>CS clade</taxon>
        <taxon>Chlamydomonadales</taxon>
        <taxon>Dunaliellaceae</taxon>
        <taxon>Dunaliella</taxon>
    </lineage>
</organism>
<comment type="caution">
    <text evidence="1">The sequence shown here is derived from an EMBL/GenBank/DDBJ whole genome shotgun (WGS) entry which is preliminary data.</text>
</comment>
<sequence length="65" mass="7031">MSRATVDDDLYRGYDDNPLNASGGGIFQAVGMDGEMLPGTGAESMKMHTLCKCPEFEFFNGYISA</sequence>
<protein>
    <recommendedName>
        <fullName evidence="3">Encoded protein</fullName>
    </recommendedName>
</protein>
<accession>A0ABQ7G6N4</accession>
<keyword evidence="2" id="KW-1185">Reference proteome</keyword>
<name>A0ABQ7G6N4_DUNSA</name>
<reference evidence="1" key="1">
    <citation type="submission" date="2017-08" db="EMBL/GenBank/DDBJ databases">
        <authorList>
            <person name="Polle J.E."/>
            <person name="Barry K."/>
            <person name="Cushman J."/>
            <person name="Schmutz J."/>
            <person name="Tran D."/>
            <person name="Hathwaick L.T."/>
            <person name="Yim W.C."/>
            <person name="Jenkins J."/>
            <person name="Mckie-Krisberg Z.M."/>
            <person name="Prochnik S."/>
            <person name="Lindquist E."/>
            <person name="Dockter R.B."/>
            <person name="Adam C."/>
            <person name="Molina H."/>
            <person name="Bunkerborg J."/>
            <person name="Jin E."/>
            <person name="Buchheim M."/>
            <person name="Magnuson J."/>
        </authorList>
    </citation>
    <scope>NUCLEOTIDE SEQUENCE</scope>
    <source>
        <strain evidence="1">CCAP 19/18</strain>
    </source>
</reference>
<dbReference type="EMBL" id="MU070062">
    <property type="protein sequence ID" value="KAF5830271.1"/>
    <property type="molecule type" value="Genomic_DNA"/>
</dbReference>
<dbReference type="Proteomes" id="UP000815325">
    <property type="component" value="Unassembled WGS sequence"/>
</dbReference>
<evidence type="ECO:0008006" key="3">
    <source>
        <dbReference type="Google" id="ProtNLM"/>
    </source>
</evidence>
<gene>
    <name evidence="1" type="ORF">DUNSADRAFT_14810</name>
</gene>
<proteinExistence type="predicted"/>
<evidence type="ECO:0000313" key="1">
    <source>
        <dbReference type="EMBL" id="KAF5830271.1"/>
    </source>
</evidence>
<evidence type="ECO:0000313" key="2">
    <source>
        <dbReference type="Proteomes" id="UP000815325"/>
    </source>
</evidence>